<feature type="region of interest" description="Disordered" evidence="2">
    <location>
        <begin position="333"/>
        <end position="374"/>
    </location>
</feature>
<dbReference type="PATRIC" id="fig|1078020.3.peg.2855"/>
<keyword evidence="6" id="KW-1185">Reference proteome</keyword>
<accession>G7CH14</accession>
<feature type="chain" id="PRO_5003490840" evidence="3">
    <location>
        <begin position="33"/>
        <end position="374"/>
    </location>
</feature>
<evidence type="ECO:0000256" key="2">
    <source>
        <dbReference type="SAM" id="MobiDB-lite"/>
    </source>
</evidence>
<dbReference type="AlphaFoldDB" id="G7CH14"/>
<feature type="domain" description="YNCE-like beta-propeller" evidence="4">
    <location>
        <begin position="91"/>
        <end position="254"/>
    </location>
</feature>
<evidence type="ECO:0000313" key="6">
    <source>
        <dbReference type="Proteomes" id="UP000004915"/>
    </source>
</evidence>
<feature type="compositionally biased region" description="Polar residues" evidence="2">
    <location>
        <begin position="39"/>
        <end position="52"/>
    </location>
</feature>
<organism evidence="5 6">
    <name type="scientific">Mycolicibacterium thermoresistibile (strain ATCC 19527 / DSM 44167 / CIP 105390 / JCM 6362 / NCTC 10409 / 316)</name>
    <name type="common">Mycobacterium thermoresistibile</name>
    <dbReference type="NCBI Taxonomy" id="1078020"/>
    <lineage>
        <taxon>Bacteria</taxon>
        <taxon>Bacillati</taxon>
        <taxon>Actinomycetota</taxon>
        <taxon>Actinomycetes</taxon>
        <taxon>Mycobacteriales</taxon>
        <taxon>Mycobacteriaceae</taxon>
        <taxon>Mycolicibacterium</taxon>
    </lineage>
</organism>
<dbReference type="InterPro" id="IPR011964">
    <property type="entry name" value="YVTN_b-propeller_repeat"/>
</dbReference>
<evidence type="ECO:0000313" key="5">
    <source>
        <dbReference type="EMBL" id="EHI12124.1"/>
    </source>
</evidence>
<dbReference type="Proteomes" id="UP000004915">
    <property type="component" value="Unassembled WGS sequence"/>
</dbReference>
<evidence type="ECO:0000259" key="4">
    <source>
        <dbReference type="Pfam" id="PF21783"/>
    </source>
</evidence>
<dbReference type="PANTHER" id="PTHR47197:SF3">
    <property type="entry name" value="DIHYDRO-HEME D1 DEHYDROGENASE"/>
    <property type="match status" value="1"/>
</dbReference>
<dbReference type="eggNOG" id="COG3391">
    <property type="taxonomic scope" value="Bacteria"/>
</dbReference>
<dbReference type="InterPro" id="IPR051200">
    <property type="entry name" value="Host-pathogen_enzymatic-act"/>
</dbReference>
<dbReference type="InterPro" id="IPR048433">
    <property type="entry name" value="YNCE-like_beta-prop"/>
</dbReference>
<name>G7CH14_MYCT3</name>
<dbReference type="SUPFAM" id="SSF50974">
    <property type="entry name" value="Nitrous oxide reductase, N-terminal domain"/>
    <property type="match status" value="1"/>
</dbReference>
<feature type="signal peptide" evidence="3">
    <location>
        <begin position="1"/>
        <end position="32"/>
    </location>
</feature>
<keyword evidence="1 3" id="KW-0732">Signal</keyword>
<gene>
    <name evidence="5" type="ORF">KEK_14533</name>
</gene>
<evidence type="ECO:0000256" key="1">
    <source>
        <dbReference type="ARBA" id="ARBA00022729"/>
    </source>
</evidence>
<proteinExistence type="predicted"/>
<dbReference type="Pfam" id="PF21783">
    <property type="entry name" value="YNCE"/>
    <property type="match status" value="1"/>
</dbReference>
<dbReference type="RefSeq" id="WP_003926388.1">
    <property type="nucleotide sequence ID" value="NZ_AGVE01000046.1"/>
</dbReference>
<dbReference type="InterPro" id="IPR011045">
    <property type="entry name" value="N2O_reductase_N"/>
</dbReference>
<dbReference type="InterPro" id="IPR015943">
    <property type="entry name" value="WD40/YVTN_repeat-like_dom_sf"/>
</dbReference>
<dbReference type="PANTHER" id="PTHR47197">
    <property type="entry name" value="PROTEIN NIRF"/>
    <property type="match status" value="1"/>
</dbReference>
<dbReference type="NCBIfam" id="TIGR02276">
    <property type="entry name" value="beta_rpt_yvtn"/>
    <property type="match status" value="1"/>
</dbReference>
<sequence length="374" mass="37383">MSPVTAARRGVRFAAALSSVLLVALTAGCSSGEPDGQAPTGQEPSPQPSAVTGSVWVADESGNSLTVLDAESSTVATTLTGIGGPHNVQVGRDAMTVYATSSADMVVAIDAETYRITATAPTGPHPAHVIETPDDKVYVTNAGDGTVSVFRSRSLEPVGRIEVGGMPHGLRASTDGSVIVVANHGSGALDVLDARSDRLDFSVPVGEGPAQVAVSADGRYAYTGITEPAEVIKVDLTAREVVGSVAVSAPPAQVSLTPDDATVVSADQGTADAPGNAVSLIDTARMTVRATVETGAGPHGVVVDPAGTFAWVTNSGDNSLSAVDLADRSVSATVPVGERPSGVSYSPRPPAPGASTVELDLPAAGAGDGHPGHS</sequence>
<dbReference type="Gene3D" id="2.130.10.10">
    <property type="entry name" value="YVTN repeat-like/Quinoprotein amine dehydrogenase"/>
    <property type="match status" value="2"/>
</dbReference>
<protein>
    <submittedName>
        <fullName evidence="5">YVTN beta-propeller repeat-containing protein</fullName>
    </submittedName>
</protein>
<dbReference type="EMBL" id="AGVE01000046">
    <property type="protein sequence ID" value="EHI12124.1"/>
    <property type="molecule type" value="Genomic_DNA"/>
</dbReference>
<comment type="caution">
    <text evidence="5">The sequence shown here is derived from an EMBL/GenBank/DDBJ whole genome shotgun (WGS) entry which is preliminary data.</text>
</comment>
<reference evidence="5 6" key="1">
    <citation type="submission" date="2011-11" db="EMBL/GenBank/DDBJ databases">
        <authorList>
            <consortium name="Tuberculosis Structural Genomics Consortium"/>
            <person name="Ioerger T.R."/>
        </authorList>
    </citation>
    <scope>NUCLEOTIDE SEQUENCE [LARGE SCALE GENOMIC DNA]</scope>
    <source>
        <strain evidence="6">ATCC 19527 / DSM 44167 / CIP 105390 / JCM 6362 / NCTC 10409 / 316</strain>
    </source>
</reference>
<evidence type="ECO:0000256" key="3">
    <source>
        <dbReference type="SAM" id="SignalP"/>
    </source>
</evidence>
<feature type="region of interest" description="Disordered" evidence="2">
    <location>
        <begin position="31"/>
        <end position="53"/>
    </location>
</feature>